<feature type="domain" description="O-antigen ligase-related" evidence="5">
    <location>
        <begin position="260"/>
        <end position="406"/>
    </location>
</feature>
<evidence type="ECO:0000256" key="2">
    <source>
        <dbReference type="ARBA" id="ARBA00022692"/>
    </source>
</evidence>
<dbReference type="EMBL" id="CP019124">
    <property type="protein sequence ID" value="APX89011.1"/>
    <property type="molecule type" value="Genomic_DNA"/>
</dbReference>
<evidence type="ECO:0000259" key="5">
    <source>
        <dbReference type="Pfam" id="PF04932"/>
    </source>
</evidence>
<dbReference type="GO" id="GO:0016020">
    <property type="term" value="C:membrane"/>
    <property type="evidence" value="ECO:0007669"/>
    <property type="project" value="UniProtKB-SubCell"/>
</dbReference>
<dbReference type="PANTHER" id="PTHR37422">
    <property type="entry name" value="TEICHURONIC ACID BIOSYNTHESIS PROTEIN TUAE"/>
    <property type="match status" value="1"/>
</dbReference>
<protein>
    <recommendedName>
        <fullName evidence="5">O-antigen ligase-related domain-containing protein</fullName>
    </recommendedName>
</protein>
<dbReference type="RefSeq" id="WP_076979034.1">
    <property type="nucleotide sequence ID" value="NZ_CP019124.1"/>
</dbReference>
<keyword evidence="7" id="KW-1185">Reference proteome</keyword>
<reference evidence="6 7" key="1">
    <citation type="submission" date="2017-01" db="EMBL/GenBank/DDBJ databases">
        <title>Genomic analysis of Xuhuaishuia manganoxidans DY6-4.</title>
        <authorList>
            <person name="Wang X."/>
        </authorList>
    </citation>
    <scope>NUCLEOTIDE SEQUENCE [LARGE SCALE GENOMIC DNA]</scope>
    <source>
        <strain evidence="6 7">DY6-4</strain>
    </source>
</reference>
<keyword evidence="4" id="KW-0472">Membrane</keyword>
<comment type="subcellular location">
    <subcellularLocation>
        <location evidence="1">Membrane</location>
        <topology evidence="1">Multi-pass membrane protein</topology>
    </subcellularLocation>
</comment>
<organism evidence="6 7">
    <name type="scientific">Brevirhabdus pacifica</name>
    <dbReference type="NCBI Taxonomy" id="1267768"/>
    <lineage>
        <taxon>Bacteria</taxon>
        <taxon>Pseudomonadati</taxon>
        <taxon>Pseudomonadota</taxon>
        <taxon>Alphaproteobacteria</taxon>
        <taxon>Rhodobacterales</taxon>
        <taxon>Paracoccaceae</taxon>
        <taxon>Brevirhabdus</taxon>
    </lineage>
</organism>
<sequence>MTAPAAMFSAPAAPHGPARAARSGPGAALLALLGGGLALALSGRPLLAVAAVPAALAGLWLLLNPFAGMTALAAFSQLDGFALMLSKALPLSAFKLLTAVTLAAIVIEAARHRTWAGRPRPSAVVTLSLCFACWLVVSYLVSDYRAAGRNHLIGFLSTILLVPMLALTATSHARVRLLILVVGVSGAISAALVILETLTGIRIIPHADPADIAAWRGQVRSAGASAYNPTTAAHMVLASSFVWILLAIEGRQRRALCAGLAALCLVALAMMAARSAILALAVTGLVLLWRYRGRRIFPLVVALGLSLSLAALPFLPETTTQRFAAVFQGANTSDRTLLRRMSYNLIGVEQVIRHPVAGIGPGAYPTVYAGHEYRWYPGREQGGRQLHNAYMEVAAETGLVGLALFLAVLLTAFTAVVRTARAERDPQRAALARGLAYGFGAFLLASLFMPNEDTKYMWLLAALSGQLALTAGRETMPRPAPAPAPQTDPRRLLARPAPGDRT</sequence>
<accession>A0A1U7DGC2</accession>
<keyword evidence="2" id="KW-0812">Transmembrane</keyword>
<evidence type="ECO:0000256" key="3">
    <source>
        <dbReference type="ARBA" id="ARBA00022989"/>
    </source>
</evidence>
<evidence type="ECO:0000313" key="7">
    <source>
        <dbReference type="Proteomes" id="UP000187266"/>
    </source>
</evidence>
<accession>A0A2M9DF60</accession>
<dbReference type="Pfam" id="PF04932">
    <property type="entry name" value="Wzy_C"/>
    <property type="match status" value="1"/>
</dbReference>
<dbReference type="OrthoDB" id="871774at2"/>
<keyword evidence="3" id="KW-1133">Transmembrane helix</keyword>
<dbReference type="PANTHER" id="PTHR37422:SF13">
    <property type="entry name" value="LIPOPOLYSACCHARIDE BIOSYNTHESIS PROTEIN PA4999-RELATED"/>
    <property type="match status" value="1"/>
</dbReference>
<proteinExistence type="predicted"/>
<evidence type="ECO:0000256" key="4">
    <source>
        <dbReference type="ARBA" id="ARBA00023136"/>
    </source>
</evidence>
<dbReference type="InterPro" id="IPR051533">
    <property type="entry name" value="WaaL-like"/>
</dbReference>
<dbReference type="AlphaFoldDB" id="A0A1U7DGC2"/>
<name>A0A1U7DGC2_9RHOB</name>
<dbReference type="Proteomes" id="UP000187266">
    <property type="component" value="Chromosome"/>
</dbReference>
<gene>
    <name evidence="6" type="ORF">BV394_04110</name>
</gene>
<evidence type="ECO:0000256" key="1">
    <source>
        <dbReference type="ARBA" id="ARBA00004141"/>
    </source>
</evidence>
<dbReference type="InterPro" id="IPR007016">
    <property type="entry name" value="O-antigen_ligase-rel_domated"/>
</dbReference>
<evidence type="ECO:0000313" key="6">
    <source>
        <dbReference type="EMBL" id="APX89011.1"/>
    </source>
</evidence>
<dbReference type="STRING" id="1267768.BV394_04110"/>